<organism evidence="5 6">
    <name type="scientific">Pedobacter cryotolerans</name>
    <dbReference type="NCBI Taxonomy" id="2571270"/>
    <lineage>
        <taxon>Bacteria</taxon>
        <taxon>Pseudomonadati</taxon>
        <taxon>Bacteroidota</taxon>
        <taxon>Sphingobacteriia</taxon>
        <taxon>Sphingobacteriales</taxon>
        <taxon>Sphingobacteriaceae</taxon>
        <taxon>Pedobacter</taxon>
    </lineage>
</organism>
<dbReference type="OrthoDB" id="9771846at2"/>
<evidence type="ECO:0000313" key="5">
    <source>
        <dbReference type="EMBL" id="TKB99648.1"/>
    </source>
</evidence>
<comment type="caution">
    <text evidence="5">The sequence shown here is derived from an EMBL/GenBank/DDBJ whole genome shotgun (WGS) entry which is preliminary data.</text>
</comment>
<evidence type="ECO:0000256" key="3">
    <source>
        <dbReference type="ARBA" id="ARBA00022679"/>
    </source>
</evidence>
<dbReference type="PANTHER" id="PTHR43179:SF12">
    <property type="entry name" value="GALACTOFURANOSYLTRANSFERASE GLFT2"/>
    <property type="match status" value="1"/>
</dbReference>
<evidence type="ECO:0000313" key="6">
    <source>
        <dbReference type="Proteomes" id="UP000310477"/>
    </source>
</evidence>
<dbReference type="Gene3D" id="3.90.550.10">
    <property type="entry name" value="Spore Coat Polysaccharide Biosynthesis Protein SpsA, Chain A"/>
    <property type="match status" value="1"/>
</dbReference>
<dbReference type="CDD" id="cd04186">
    <property type="entry name" value="GT_2_like_c"/>
    <property type="match status" value="1"/>
</dbReference>
<proteinExistence type="inferred from homology"/>
<keyword evidence="3 5" id="KW-0808">Transferase</keyword>
<dbReference type="EMBL" id="SWBO01000006">
    <property type="protein sequence ID" value="TKB99648.1"/>
    <property type="molecule type" value="Genomic_DNA"/>
</dbReference>
<dbReference type="InterPro" id="IPR001173">
    <property type="entry name" value="Glyco_trans_2-like"/>
</dbReference>
<dbReference type="GO" id="GO:0016757">
    <property type="term" value="F:glycosyltransferase activity"/>
    <property type="evidence" value="ECO:0007669"/>
    <property type="project" value="UniProtKB-KW"/>
</dbReference>
<feature type="domain" description="Glycosyltransferase 2-like" evidence="4">
    <location>
        <begin position="5"/>
        <end position="166"/>
    </location>
</feature>
<evidence type="ECO:0000259" key="4">
    <source>
        <dbReference type="Pfam" id="PF00535"/>
    </source>
</evidence>
<keyword evidence="6" id="KW-1185">Reference proteome</keyword>
<dbReference type="RefSeq" id="WP_136877341.1">
    <property type="nucleotide sequence ID" value="NZ_SWBO01000006.1"/>
</dbReference>
<evidence type="ECO:0000256" key="1">
    <source>
        <dbReference type="ARBA" id="ARBA00006739"/>
    </source>
</evidence>
<dbReference type="SUPFAM" id="SSF53448">
    <property type="entry name" value="Nucleotide-diphospho-sugar transferases"/>
    <property type="match status" value="1"/>
</dbReference>
<reference evidence="5 6" key="1">
    <citation type="submission" date="2019-04" db="EMBL/GenBank/DDBJ databases">
        <title>Pedobacter sp. AR-2-6 sp. nov., isolated from Arctic soil.</title>
        <authorList>
            <person name="Dahal R.H."/>
            <person name="Kim D.-U."/>
        </authorList>
    </citation>
    <scope>NUCLEOTIDE SEQUENCE [LARGE SCALE GENOMIC DNA]</scope>
    <source>
        <strain evidence="5 6">AR-2-6</strain>
    </source>
</reference>
<name>A0A4U1C3E1_9SPHI</name>
<sequence length="303" mass="34917">MSLTSIITVNFNQPNVTIDFLKSVKTHTQENEVEVILVDNGSNEDCEAQFKAVYPNVIYIRSTKNLGFAGGNNLGVAKAKGEYLLFLNNDTEITPGLIEVLVAEMVKNPTIGLISPLILYYDEPTIIQYAGFTPMNYLTCRNNEIGHKEVNQNQYLKDSRETGYCHGAAMMCKRADLAIVGLMPDQFFLYYEEIDWCERFKKAGKKIWFTGKTKIYHKESMSVGKESKIKTYFMTRNRLLFIRRNTSFFNTILFTIYYTFIASPKQILVYLVKGRTDLIKYVFKGLIWNFTHHKNSKNLGFKI</sequence>
<evidence type="ECO:0000256" key="2">
    <source>
        <dbReference type="ARBA" id="ARBA00022676"/>
    </source>
</evidence>
<dbReference type="Proteomes" id="UP000310477">
    <property type="component" value="Unassembled WGS sequence"/>
</dbReference>
<gene>
    <name evidence="5" type="ORF">FA045_12115</name>
</gene>
<comment type="similarity">
    <text evidence="1">Belongs to the glycosyltransferase 2 family.</text>
</comment>
<dbReference type="InterPro" id="IPR029044">
    <property type="entry name" value="Nucleotide-diphossugar_trans"/>
</dbReference>
<protein>
    <submittedName>
        <fullName evidence="5">Glycosyltransferase family 2 protein</fullName>
    </submittedName>
</protein>
<accession>A0A4U1C3E1</accession>
<dbReference type="Pfam" id="PF00535">
    <property type="entry name" value="Glycos_transf_2"/>
    <property type="match status" value="1"/>
</dbReference>
<dbReference type="AlphaFoldDB" id="A0A4U1C3E1"/>
<dbReference type="PANTHER" id="PTHR43179">
    <property type="entry name" value="RHAMNOSYLTRANSFERASE WBBL"/>
    <property type="match status" value="1"/>
</dbReference>
<keyword evidence="2" id="KW-0328">Glycosyltransferase</keyword>